<reference evidence="3" key="2">
    <citation type="submission" date="2016-10" db="EMBL/GenBank/DDBJ databases">
        <authorList>
            <person name="de Groot N.N."/>
        </authorList>
    </citation>
    <scope>NUCLEOTIDE SEQUENCE [LARGE SCALE GENOMIC DNA]</scope>
    <source>
        <strain evidence="3">CGMCC 1.12397</strain>
    </source>
</reference>
<accession>A0A1H0YB40</accession>
<dbReference type="Proteomes" id="UP000255421">
    <property type="component" value="Unassembled WGS sequence"/>
</dbReference>
<organism evidence="3 4">
    <name type="scientific">Halopelagius longus</name>
    <dbReference type="NCBI Taxonomy" id="1236180"/>
    <lineage>
        <taxon>Archaea</taxon>
        <taxon>Methanobacteriati</taxon>
        <taxon>Methanobacteriota</taxon>
        <taxon>Stenosarchaea group</taxon>
        <taxon>Halobacteria</taxon>
        <taxon>Halobacteriales</taxon>
        <taxon>Haloferacaceae</taxon>
    </lineage>
</organism>
<dbReference type="Proteomes" id="UP000199289">
    <property type="component" value="Unassembled WGS sequence"/>
</dbReference>
<dbReference type="Pfam" id="PF00582">
    <property type="entry name" value="Usp"/>
    <property type="match status" value="1"/>
</dbReference>
<evidence type="ECO:0000259" key="1">
    <source>
        <dbReference type="Pfam" id="PF00582"/>
    </source>
</evidence>
<dbReference type="InterPro" id="IPR006016">
    <property type="entry name" value="UspA"/>
</dbReference>
<dbReference type="EMBL" id="FNKQ01000001">
    <property type="protein sequence ID" value="SDQ12303.1"/>
    <property type="molecule type" value="Genomic_DNA"/>
</dbReference>
<evidence type="ECO:0000313" key="3">
    <source>
        <dbReference type="EMBL" id="SDQ12303.1"/>
    </source>
</evidence>
<dbReference type="PRINTS" id="PR01438">
    <property type="entry name" value="UNVRSLSTRESS"/>
</dbReference>
<name>A0A1H0YB40_9EURY</name>
<reference evidence="4" key="1">
    <citation type="submission" date="2016-10" db="EMBL/GenBank/DDBJ databases">
        <authorList>
            <person name="Varghese N."/>
            <person name="Submissions S."/>
        </authorList>
    </citation>
    <scope>NUCLEOTIDE SEQUENCE [LARGE SCALE GENOMIC DNA]</scope>
    <source>
        <strain evidence="4">CGMCC 1.12397</strain>
    </source>
</reference>
<gene>
    <name evidence="2" type="ORF">DWB78_12040</name>
    <name evidence="3" type="ORF">SAMN05216278_0521</name>
</gene>
<dbReference type="RefSeq" id="WP_092532456.1">
    <property type="nucleotide sequence ID" value="NZ_FNKQ01000001.1"/>
</dbReference>
<dbReference type="Gene3D" id="3.40.50.620">
    <property type="entry name" value="HUPs"/>
    <property type="match status" value="1"/>
</dbReference>
<evidence type="ECO:0000313" key="2">
    <source>
        <dbReference type="EMBL" id="RDI72385.1"/>
    </source>
</evidence>
<reference evidence="2 5" key="3">
    <citation type="submission" date="2018-07" db="EMBL/GenBank/DDBJ databases">
        <title>Genome sequence of extremly halophilic archaeon Halopelagius longus strain BC12-B1.</title>
        <authorList>
            <person name="Zhang X."/>
        </authorList>
    </citation>
    <scope>NUCLEOTIDE SEQUENCE [LARGE SCALE GENOMIC DNA]</scope>
    <source>
        <strain evidence="2 5">BC12-B1</strain>
    </source>
</reference>
<dbReference type="OrthoDB" id="105697at2157"/>
<protein>
    <submittedName>
        <fullName evidence="2 3">Universal stress protein</fullName>
    </submittedName>
</protein>
<evidence type="ECO:0000313" key="5">
    <source>
        <dbReference type="Proteomes" id="UP000255421"/>
    </source>
</evidence>
<dbReference type="EMBL" id="QQST01000001">
    <property type="protein sequence ID" value="RDI72385.1"/>
    <property type="molecule type" value="Genomic_DNA"/>
</dbReference>
<dbReference type="InterPro" id="IPR014729">
    <property type="entry name" value="Rossmann-like_a/b/a_fold"/>
</dbReference>
<proteinExistence type="predicted"/>
<evidence type="ECO:0000313" key="4">
    <source>
        <dbReference type="Proteomes" id="UP000199289"/>
    </source>
</evidence>
<dbReference type="SUPFAM" id="SSF52402">
    <property type="entry name" value="Adenine nucleotide alpha hydrolases-like"/>
    <property type="match status" value="1"/>
</dbReference>
<dbReference type="InterPro" id="IPR006015">
    <property type="entry name" value="Universal_stress_UspA"/>
</dbReference>
<dbReference type="PANTHER" id="PTHR43010:SF1">
    <property type="entry name" value="USPA DOMAIN-CONTAINING PROTEIN"/>
    <property type="match status" value="1"/>
</dbReference>
<dbReference type="CDD" id="cd00293">
    <property type="entry name" value="USP-like"/>
    <property type="match status" value="1"/>
</dbReference>
<dbReference type="PANTHER" id="PTHR43010">
    <property type="entry name" value="UNIVERSAL STRESS PROTEIN SLR1230"/>
    <property type="match status" value="1"/>
</dbReference>
<sequence>MSKHLLLPVDGSPQSVEALHFASSEWEDAAVTLLHVIDPVATDPRPSALPGGSEEWYEEMREESEELLAKARAAFDDDDDVRTRIEVGRPAQSIVSVAGEGEFDHVVMGSHGREGISRIILGSTAEYVVRRSPVPVTIVR</sequence>
<keyword evidence="5" id="KW-1185">Reference proteome</keyword>
<dbReference type="AlphaFoldDB" id="A0A1H0YB40"/>
<dbReference type="InterPro" id="IPR051688">
    <property type="entry name" value="USP_A"/>
</dbReference>
<feature type="domain" description="UspA" evidence="1">
    <location>
        <begin position="1"/>
        <end position="140"/>
    </location>
</feature>